<dbReference type="EMBL" id="JBHSWB010000002">
    <property type="protein sequence ID" value="MFC6662601.1"/>
    <property type="molecule type" value="Genomic_DNA"/>
</dbReference>
<protein>
    <submittedName>
        <fullName evidence="2">Redoxin domain-containing protein</fullName>
    </submittedName>
</protein>
<keyword evidence="3" id="KW-1185">Reference proteome</keyword>
<dbReference type="InterPro" id="IPR013766">
    <property type="entry name" value="Thioredoxin_domain"/>
</dbReference>
<dbReference type="SUPFAM" id="SSF52833">
    <property type="entry name" value="Thioredoxin-like"/>
    <property type="match status" value="1"/>
</dbReference>
<gene>
    <name evidence="2" type="ORF">ACFP90_21325</name>
</gene>
<feature type="domain" description="Thioredoxin" evidence="1">
    <location>
        <begin position="4"/>
        <end position="180"/>
    </location>
</feature>
<organism evidence="2 3">
    <name type="scientific">Deinococcus multiflagellatus</name>
    <dbReference type="NCBI Taxonomy" id="1656887"/>
    <lineage>
        <taxon>Bacteria</taxon>
        <taxon>Thermotogati</taxon>
        <taxon>Deinococcota</taxon>
        <taxon>Deinococci</taxon>
        <taxon>Deinococcales</taxon>
        <taxon>Deinococcaceae</taxon>
        <taxon>Deinococcus</taxon>
    </lineage>
</organism>
<dbReference type="InterPro" id="IPR036249">
    <property type="entry name" value="Thioredoxin-like_sf"/>
</dbReference>
<evidence type="ECO:0000313" key="2">
    <source>
        <dbReference type="EMBL" id="MFC6662601.1"/>
    </source>
</evidence>
<dbReference type="PANTHER" id="PTHR42852:SF13">
    <property type="entry name" value="PROTEIN DIPZ"/>
    <property type="match status" value="1"/>
</dbReference>
<comment type="caution">
    <text evidence="2">The sequence shown here is derived from an EMBL/GenBank/DDBJ whole genome shotgun (WGS) entry which is preliminary data.</text>
</comment>
<evidence type="ECO:0000313" key="3">
    <source>
        <dbReference type="Proteomes" id="UP001596317"/>
    </source>
</evidence>
<accession>A0ABW1ZQI5</accession>
<dbReference type="Proteomes" id="UP001596317">
    <property type="component" value="Unassembled WGS sequence"/>
</dbReference>
<proteinExistence type="predicted"/>
<dbReference type="Pfam" id="PF00578">
    <property type="entry name" value="AhpC-TSA"/>
    <property type="match status" value="1"/>
</dbReference>
<dbReference type="Gene3D" id="3.40.30.10">
    <property type="entry name" value="Glutaredoxin"/>
    <property type="match status" value="1"/>
</dbReference>
<evidence type="ECO:0000259" key="1">
    <source>
        <dbReference type="PROSITE" id="PS51352"/>
    </source>
</evidence>
<sequence>MRHLKAGDPAPDFLLPSIQGPAVTLKQFRGRRVWLMMHRMSNCTHCNPHHRTVMRLQPQMEEAGVAIVEVWATTVDKLQRTVGRTQPTFSVLCDETAATHRAYGLDRSLKRLVDLRNYDMIKEGFAMMGARGWISEGVMFLVPAEFLINEQGQIEQAHYNEYMADFLSPESVLQWALDGH</sequence>
<dbReference type="PROSITE" id="PS51352">
    <property type="entry name" value="THIOREDOXIN_2"/>
    <property type="match status" value="1"/>
</dbReference>
<dbReference type="PANTHER" id="PTHR42852">
    <property type="entry name" value="THIOL:DISULFIDE INTERCHANGE PROTEIN DSBE"/>
    <property type="match status" value="1"/>
</dbReference>
<dbReference type="RefSeq" id="WP_380058587.1">
    <property type="nucleotide sequence ID" value="NZ_JBHSWB010000002.1"/>
</dbReference>
<dbReference type="InterPro" id="IPR000866">
    <property type="entry name" value="AhpC/TSA"/>
</dbReference>
<reference evidence="3" key="1">
    <citation type="journal article" date="2019" name="Int. J. Syst. Evol. Microbiol.">
        <title>The Global Catalogue of Microorganisms (GCM) 10K type strain sequencing project: providing services to taxonomists for standard genome sequencing and annotation.</title>
        <authorList>
            <consortium name="The Broad Institute Genomics Platform"/>
            <consortium name="The Broad Institute Genome Sequencing Center for Infectious Disease"/>
            <person name="Wu L."/>
            <person name="Ma J."/>
        </authorList>
    </citation>
    <scope>NUCLEOTIDE SEQUENCE [LARGE SCALE GENOMIC DNA]</scope>
    <source>
        <strain evidence="3">CCUG 63830</strain>
    </source>
</reference>
<name>A0ABW1ZQI5_9DEIO</name>
<dbReference type="InterPro" id="IPR050553">
    <property type="entry name" value="Thioredoxin_ResA/DsbE_sf"/>
</dbReference>